<gene>
    <name evidence="6" type="ORF">AFUS01_LOCUS3522</name>
</gene>
<accession>A0A8J2NIL9</accession>
<dbReference type="OrthoDB" id="10257492at2759"/>
<evidence type="ECO:0000256" key="4">
    <source>
        <dbReference type="ARBA" id="ARBA00022842"/>
    </source>
</evidence>
<comment type="cofactor">
    <cofactor evidence="1">
        <name>Mg(2+)</name>
        <dbReference type="ChEBI" id="CHEBI:18420"/>
    </cofactor>
</comment>
<dbReference type="GO" id="GO:0004337">
    <property type="term" value="F:(2E,6E)-farnesyl diphosphate synthase activity"/>
    <property type="evidence" value="ECO:0007669"/>
    <property type="project" value="TreeGrafter"/>
</dbReference>
<keyword evidence="3" id="KW-0479">Metal-binding</keyword>
<sequence length="52" mass="5862">MIKNGISDRVKLKEVEKLSLEISLIYSIQDDFMDCFVDPKLTGKVGTDIEEG</sequence>
<dbReference type="GO" id="GO:0004161">
    <property type="term" value="F:dimethylallyltranstransferase activity"/>
    <property type="evidence" value="ECO:0007669"/>
    <property type="project" value="TreeGrafter"/>
</dbReference>
<dbReference type="PANTHER" id="PTHR11525">
    <property type="entry name" value="FARNESYL-PYROPHOSPHATE SYNTHETASE"/>
    <property type="match status" value="1"/>
</dbReference>
<dbReference type="InterPro" id="IPR039702">
    <property type="entry name" value="FPS1-like"/>
</dbReference>
<dbReference type="InterPro" id="IPR000092">
    <property type="entry name" value="Polyprenyl_synt"/>
</dbReference>
<keyword evidence="7" id="KW-1185">Reference proteome</keyword>
<organism evidence="6 7">
    <name type="scientific">Allacma fusca</name>
    <dbReference type="NCBI Taxonomy" id="39272"/>
    <lineage>
        <taxon>Eukaryota</taxon>
        <taxon>Metazoa</taxon>
        <taxon>Ecdysozoa</taxon>
        <taxon>Arthropoda</taxon>
        <taxon>Hexapoda</taxon>
        <taxon>Collembola</taxon>
        <taxon>Symphypleona</taxon>
        <taxon>Sminthuridae</taxon>
        <taxon>Allacma</taxon>
    </lineage>
</organism>
<evidence type="ECO:0000256" key="2">
    <source>
        <dbReference type="ARBA" id="ARBA00022679"/>
    </source>
</evidence>
<feature type="non-terminal residue" evidence="6">
    <location>
        <position position="1"/>
    </location>
</feature>
<keyword evidence="4" id="KW-0460">Magnesium</keyword>
<evidence type="ECO:0000313" key="7">
    <source>
        <dbReference type="Proteomes" id="UP000708208"/>
    </source>
</evidence>
<dbReference type="GO" id="GO:0005737">
    <property type="term" value="C:cytoplasm"/>
    <property type="evidence" value="ECO:0007669"/>
    <property type="project" value="TreeGrafter"/>
</dbReference>
<dbReference type="GO" id="GO:0046872">
    <property type="term" value="F:metal ion binding"/>
    <property type="evidence" value="ECO:0007669"/>
    <property type="project" value="UniProtKB-KW"/>
</dbReference>
<protein>
    <submittedName>
        <fullName evidence="6">Uncharacterized protein</fullName>
    </submittedName>
</protein>
<dbReference type="AlphaFoldDB" id="A0A8J2NIL9"/>
<evidence type="ECO:0000256" key="5">
    <source>
        <dbReference type="ARBA" id="ARBA00033740"/>
    </source>
</evidence>
<evidence type="ECO:0000256" key="3">
    <source>
        <dbReference type="ARBA" id="ARBA00022723"/>
    </source>
</evidence>
<evidence type="ECO:0000256" key="1">
    <source>
        <dbReference type="ARBA" id="ARBA00001946"/>
    </source>
</evidence>
<comment type="caution">
    <text evidence="6">The sequence shown here is derived from an EMBL/GenBank/DDBJ whole genome shotgun (WGS) entry which is preliminary data.</text>
</comment>
<comment type="pathway">
    <text evidence="5">Pheromone biosynthesis.</text>
</comment>
<evidence type="ECO:0000313" key="6">
    <source>
        <dbReference type="EMBL" id="CAG7690452.1"/>
    </source>
</evidence>
<name>A0A8J2NIL9_9HEXA</name>
<dbReference type="PANTHER" id="PTHR11525:SF0">
    <property type="entry name" value="FARNESYL PYROPHOSPHATE SYNTHASE"/>
    <property type="match status" value="1"/>
</dbReference>
<dbReference type="GO" id="GO:0045337">
    <property type="term" value="P:farnesyl diphosphate biosynthetic process"/>
    <property type="evidence" value="ECO:0007669"/>
    <property type="project" value="TreeGrafter"/>
</dbReference>
<keyword evidence="2" id="KW-0808">Transferase</keyword>
<proteinExistence type="predicted"/>
<dbReference type="Proteomes" id="UP000708208">
    <property type="component" value="Unassembled WGS sequence"/>
</dbReference>
<reference evidence="6" key="1">
    <citation type="submission" date="2021-06" db="EMBL/GenBank/DDBJ databases">
        <authorList>
            <person name="Hodson N. C."/>
            <person name="Mongue J. A."/>
            <person name="Jaron S. K."/>
        </authorList>
    </citation>
    <scope>NUCLEOTIDE SEQUENCE</scope>
</reference>
<dbReference type="Pfam" id="PF00348">
    <property type="entry name" value="polyprenyl_synt"/>
    <property type="match status" value="1"/>
</dbReference>
<dbReference type="EMBL" id="CAJVCH010021268">
    <property type="protein sequence ID" value="CAG7690452.1"/>
    <property type="molecule type" value="Genomic_DNA"/>
</dbReference>